<dbReference type="SUPFAM" id="SSF53036">
    <property type="entry name" value="Eukaryotic RPB5 N-terminal domain"/>
    <property type="match status" value="1"/>
</dbReference>
<evidence type="ECO:0000259" key="6">
    <source>
        <dbReference type="Pfam" id="PF03871"/>
    </source>
</evidence>
<dbReference type="Proteomes" id="UP001149090">
    <property type="component" value="Unassembled WGS sequence"/>
</dbReference>
<dbReference type="GO" id="GO:0005665">
    <property type="term" value="C:RNA polymerase II, core complex"/>
    <property type="evidence" value="ECO:0007669"/>
    <property type="project" value="TreeGrafter"/>
</dbReference>
<dbReference type="GO" id="GO:0006366">
    <property type="term" value="P:transcription by RNA polymerase II"/>
    <property type="evidence" value="ECO:0007669"/>
    <property type="project" value="TreeGrafter"/>
</dbReference>
<dbReference type="FunFam" id="3.40.1340.10:FF:000001">
    <property type="entry name" value="DNA-directed RNA polymerases I, II, and III subunit RPABC1"/>
    <property type="match status" value="1"/>
</dbReference>
<dbReference type="PIRSF" id="PIRSF000747">
    <property type="entry name" value="RPB5"/>
    <property type="match status" value="1"/>
</dbReference>
<evidence type="ECO:0000313" key="7">
    <source>
        <dbReference type="EMBL" id="KAJ5066853.1"/>
    </source>
</evidence>
<protein>
    <submittedName>
        <fullName evidence="7">DNA-directed RNA polymerases i ii and iii subunit rpabc1</fullName>
    </submittedName>
</protein>
<evidence type="ECO:0000259" key="5">
    <source>
        <dbReference type="Pfam" id="PF01191"/>
    </source>
</evidence>
<dbReference type="EMBL" id="JAPDFW010000136">
    <property type="protein sequence ID" value="KAJ5066853.1"/>
    <property type="molecule type" value="Genomic_DNA"/>
</dbReference>
<feature type="domain" description="RNA polymerase subunit H/Rpb5 C-terminal" evidence="5">
    <location>
        <begin position="131"/>
        <end position="203"/>
    </location>
</feature>
<dbReference type="GO" id="GO:0005666">
    <property type="term" value="C:RNA polymerase III complex"/>
    <property type="evidence" value="ECO:0007669"/>
    <property type="project" value="TreeGrafter"/>
</dbReference>
<accession>A0A9Q0R542</accession>
<reference evidence="7" key="1">
    <citation type="submission" date="2022-10" db="EMBL/GenBank/DDBJ databases">
        <title>Novel sulphate-reducing endosymbionts in the free-living metamonad Anaeramoeba.</title>
        <authorList>
            <person name="Jerlstrom-Hultqvist J."/>
            <person name="Cepicka I."/>
            <person name="Gallot-Lavallee L."/>
            <person name="Salas-Leiva D."/>
            <person name="Curtis B.A."/>
            <person name="Zahonova K."/>
            <person name="Pipaliya S."/>
            <person name="Dacks J."/>
            <person name="Roger A.J."/>
        </authorList>
    </citation>
    <scope>NUCLEOTIDE SEQUENCE</scope>
    <source>
        <strain evidence="7">BMAN</strain>
    </source>
</reference>
<keyword evidence="3" id="KW-0539">Nucleus</keyword>
<dbReference type="InterPro" id="IPR036710">
    <property type="entry name" value="RNA_pol_Rpb5_N_sf"/>
</dbReference>
<dbReference type="InterPro" id="IPR000783">
    <property type="entry name" value="RNA_pol_subH/Rpb5_C"/>
</dbReference>
<dbReference type="OrthoDB" id="248779at2759"/>
<dbReference type="GO" id="GO:0042797">
    <property type="term" value="P:tRNA transcription by RNA polymerase III"/>
    <property type="evidence" value="ECO:0007669"/>
    <property type="project" value="TreeGrafter"/>
</dbReference>
<evidence type="ECO:0000256" key="3">
    <source>
        <dbReference type="ARBA" id="ARBA00023242"/>
    </source>
</evidence>
<dbReference type="NCBIfam" id="NF007129">
    <property type="entry name" value="PRK09570.1"/>
    <property type="match status" value="1"/>
</dbReference>
<dbReference type="GO" id="GO:0006362">
    <property type="term" value="P:transcription elongation by RNA polymerase I"/>
    <property type="evidence" value="ECO:0007669"/>
    <property type="project" value="TreeGrafter"/>
</dbReference>
<evidence type="ECO:0000256" key="4">
    <source>
        <dbReference type="ARBA" id="ARBA00025765"/>
    </source>
</evidence>
<sequence>MNQDEHYRLFKINKTILQMLHDRKYIVEKGLVEKSFEEFKESHQGNPTREDLQRMATKIEDPSIHIFIFFPPKETVGIDQIKEFEKKMADGAVHRAILVIQNKVSPFAKKYIVSLAPEKIMEIFHENELLVNITEHKLVPKHEPLTDEEKKALLERYKLKETQLPRISVDDPVARYLGLSKGQVVKIKRPSETAGRYVTYRFVC</sequence>
<dbReference type="GO" id="GO:0003899">
    <property type="term" value="F:DNA-directed RNA polymerase activity"/>
    <property type="evidence" value="ECO:0007669"/>
    <property type="project" value="InterPro"/>
</dbReference>
<dbReference type="GO" id="GO:0003677">
    <property type="term" value="F:DNA binding"/>
    <property type="evidence" value="ECO:0007669"/>
    <property type="project" value="InterPro"/>
</dbReference>
<dbReference type="PANTHER" id="PTHR10535">
    <property type="entry name" value="DNA-DIRECTED RNA POLYMERASES I, II, AND III SUBUNIT RPABC1"/>
    <property type="match status" value="1"/>
</dbReference>
<dbReference type="FunFam" id="3.90.940.20:FF:000001">
    <property type="entry name" value="DNA-directed RNA polymerases I, II, and III subunit RPABC1"/>
    <property type="match status" value="1"/>
</dbReference>
<comment type="subcellular location">
    <subcellularLocation>
        <location evidence="1">Nucleus</location>
    </subcellularLocation>
</comment>
<dbReference type="PANTHER" id="PTHR10535:SF0">
    <property type="entry name" value="DNA-DIRECTED RNA POLYMERASES I, II, AND III SUBUNIT RPABC1"/>
    <property type="match status" value="1"/>
</dbReference>
<dbReference type="Gene3D" id="3.40.1340.10">
    <property type="entry name" value="RNA polymerase, Rpb5, N-terminal domain"/>
    <property type="match status" value="1"/>
</dbReference>
<proteinExistence type="inferred from homology"/>
<dbReference type="InterPro" id="IPR005571">
    <property type="entry name" value="RNA_pol_Rpb5_N"/>
</dbReference>
<comment type="caution">
    <text evidence="7">The sequence shown here is derived from an EMBL/GenBank/DDBJ whole genome shotgun (WGS) entry which is preliminary data.</text>
</comment>
<dbReference type="InterPro" id="IPR035913">
    <property type="entry name" value="RPB5-like_sf"/>
</dbReference>
<gene>
    <name evidence="7" type="ORF">M0811_03197</name>
</gene>
<dbReference type="Pfam" id="PF01191">
    <property type="entry name" value="RNA_pol_Rpb5_C"/>
    <property type="match status" value="1"/>
</dbReference>
<name>A0A9Q0R542_ANAIG</name>
<dbReference type="GO" id="GO:0005736">
    <property type="term" value="C:RNA polymerase I complex"/>
    <property type="evidence" value="ECO:0007669"/>
    <property type="project" value="TreeGrafter"/>
</dbReference>
<dbReference type="AlphaFoldDB" id="A0A9Q0R542"/>
<keyword evidence="2" id="KW-0804">Transcription</keyword>
<dbReference type="Gene3D" id="3.90.940.20">
    <property type="entry name" value="RPB5-like RNA polymerase subunit"/>
    <property type="match status" value="1"/>
</dbReference>
<feature type="domain" description="RNA polymerase Rpb5 N-terminal" evidence="6">
    <location>
        <begin position="4"/>
        <end position="88"/>
    </location>
</feature>
<dbReference type="HAMAP" id="MF_00025">
    <property type="entry name" value="RNApol_Rpo5_RPB5"/>
    <property type="match status" value="1"/>
</dbReference>
<dbReference type="Pfam" id="PF03871">
    <property type="entry name" value="RNA_pol_Rpb5_N"/>
    <property type="match status" value="1"/>
</dbReference>
<evidence type="ECO:0000256" key="1">
    <source>
        <dbReference type="ARBA" id="ARBA00004123"/>
    </source>
</evidence>
<keyword evidence="7" id="KW-0240">DNA-directed RNA polymerase</keyword>
<dbReference type="InterPro" id="IPR014381">
    <property type="entry name" value="Arch_Rpo5/euc_Rpb5"/>
</dbReference>
<keyword evidence="8" id="KW-1185">Reference proteome</keyword>
<dbReference type="OMA" id="VRDRGYF"/>
<evidence type="ECO:0000313" key="8">
    <source>
        <dbReference type="Proteomes" id="UP001149090"/>
    </source>
</evidence>
<dbReference type="SUPFAM" id="SSF55287">
    <property type="entry name" value="RPB5-like RNA polymerase subunit"/>
    <property type="match status" value="1"/>
</dbReference>
<organism evidence="7 8">
    <name type="scientific">Anaeramoeba ignava</name>
    <name type="common">Anaerobic marine amoeba</name>
    <dbReference type="NCBI Taxonomy" id="1746090"/>
    <lineage>
        <taxon>Eukaryota</taxon>
        <taxon>Metamonada</taxon>
        <taxon>Anaeramoebidae</taxon>
        <taxon>Anaeramoeba</taxon>
    </lineage>
</organism>
<evidence type="ECO:0000256" key="2">
    <source>
        <dbReference type="ARBA" id="ARBA00023163"/>
    </source>
</evidence>
<comment type="similarity">
    <text evidence="4">Belongs to the archaeal Rpo5/eukaryotic RPB5 RNA polymerase subunit family.</text>
</comment>